<evidence type="ECO:0000256" key="2">
    <source>
        <dbReference type="SAM" id="MobiDB-lite"/>
    </source>
</evidence>
<accession>A0A182JFW6</accession>
<dbReference type="EMBL" id="AXCP01007069">
    <property type="status" value="NOT_ANNOTATED_CDS"/>
    <property type="molecule type" value="Genomic_DNA"/>
</dbReference>
<dbReference type="EnsemblMetazoa" id="AATE017316-RA">
    <property type="protein sequence ID" value="AATE017316-PA.1"/>
    <property type="gene ID" value="AATE017316"/>
</dbReference>
<dbReference type="AlphaFoldDB" id="A0A182JFW6"/>
<feature type="compositionally biased region" description="Low complexity" evidence="2">
    <location>
        <begin position="407"/>
        <end position="418"/>
    </location>
</feature>
<feature type="coiled-coil region" evidence="1">
    <location>
        <begin position="272"/>
        <end position="349"/>
    </location>
</feature>
<feature type="region of interest" description="Disordered" evidence="2">
    <location>
        <begin position="50"/>
        <end position="87"/>
    </location>
</feature>
<evidence type="ECO:0000256" key="1">
    <source>
        <dbReference type="SAM" id="Coils"/>
    </source>
</evidence>
<evidence type="ECO:0000313" key="3">
    <source>
        <dbReference type="EnsemblMetazoa" id="AATE017316-PA.1"/>
    </source>
</evidence>
<proteinExistence type="predicted"/>
<feature type="compositionally biased region" description="Basic and acidic residues" evidence="2">
    <location>
        <begin position="387"/>
        <end position="405"/>
    </location>
</feature>
<sequence>MEVFGGWSKAVPQLQLAGKPVRRDGVCAIDAVPGPRRTFPSANIRSEHALGQPWLRLEPSQDEDRPRDQSPLANSYPSSRQSAPRYREPELEQLHQQLWQKKIEVKEKEKEMLEARLAYEQVRPTRTQSRETATSRERTLPEHFFFTADKRCEAVIDQWQEAPMTQRSHCKWVGDTSKRGHSTMADHTARDAYRDIIDNSYRQQHNFGEISPRPVSGTLSTGPEGHFTAPTHTSLAFHTYTDTSRRLTDEDSLHRKCFEYSESMMRAAFEDVKSLREQRNDAIGKLNTANQQLHQVRKENELLKIENDKQTLRFEKARTDAERESRGAIAQLKQQNEQLSIYLNLLIDNFGLQQAGKPSEIGNGASEKPIGEVRRTAILKPGAAKKTYCDRTESIEQDGQRHAGERQQQPQPKQKLPLNKGRGDDDGSEGSSDDCSVQDGPEGIGGVCIVRPELLSELTHVQPRTVGSISLNEQVLPPFRAAFRHS</sequence>
<organism evidence="3">
    <name type="scientific">Anopheles atroparvus</name>
    <name type="common">European mosquito</name>
    <dbReference type="NCBI Taxonomy" id="41427"/>
    <lineage>
        <taxon>Eukaryota</taxon>
        <taxon>Metazoa</taxon>
        <taxon>Ecdysozoa</taxon>
        <taxon>Arthropoda</taxon>
        <taxon>Hexapoda</taxon>
        <taxon>Insecta</taxon>
        <taxon>Pterygota</taxon>
        <taxon>Neoptera</taxon>
        <taxon>Endopterygota</taxon>
        <taxon>Diptera</taxon>
        <taxon>Nematocera</taxon>
        <taxon>Culicoidea</taxon>
        <taxon>Culicidae</taxon>
        <taxon>Anophelinae</taxon>
        <taxon>Anopheles</taxon>
    </lineage>
</organism>
<name>A0A182JFW6_ANOAO</name>
<feature type="region of interest" description="Disordered" evidence="2">
    <location>
        <begin position="384"/>
        <end position="440"/>
    </location>
</feature>
<dbReference type="STRING" id="41427.A0A182JFW6"/>
<protein>
    <submittedName>
        <fullName evidence="3">Uncharacterized protein</fullName>
    </submittedName>
</protein>
<feature type="compositionally biased region" description="Polar residues" evidence="2">
    <location>
        <begin position="71"/>
        <end position="82"/>
    </location>
</feature>
<keyword evidence="1" id="KW-0175">Coiled coil</keyword>
<feature type="region of interest" description="Disordered" evidence="2">
    <location>
        <begin position="358"/>
        <end position="377"/>
    </location>
</feature>
<reference evidence="3" key="1">
    <citation type="submission" date="2022-08" db="UniProtKB">
        <authorList>
            <consortium name="EnsemblMetazoa"/>
        </authorList>
    </citation>
    <scope>IDENTIFICATION</scope>
    <source>
        <strain evidence="3">EBRO</strain>
    </source>
</reference>
<dbReference type="VEuPathDB" id="VectorBase:AATE017316"/>